<dbReference type="HOGENOM" id="CLU_067902_1_1_1"/>
<feature type="domain" description="PRELI/MSF1" evidence="1">
    <location>
        <begin position="1"/>
        <end position="175"/>
    </location>
</feature>
<dbReference type="InterPro" id="IPR037365">
    <property type="entry name" value="Slowmo/Ups"/>
</dbReference>
<dbReference type="PANTHER" id="PTHR11158">
    <property type="entry name" value="MSF1/PX19 RELATED"/>
    <property type="match status" value="1"/>
</dbReference>
<dbReference type="EMBL" id="HE806323">
    <property type="protein sequence ID" value="CCH62382.1"/>
    <property type="molecule type" value="Genomic_DNA"/>
</dbReference>
<dbReference type="KEGG" id="tbl:TBLA_0H00930"/>
<proteinExistence type="predicted"/>
<protein>
    <recommendedName>
        <fullName evidence="1">PRELI/MSF1 domain-containing protein</fullName>
    </recommendedName>
</protein>
<dbReference type="FunCoup" id="I2H7N0">
    <property type="interactions" value="1052"/>
</dbReference>
<gene>
    <name evidence="2" type="primary">TBLA0H00930</name>
    <name evidence="2" type="ORF">TBLA_0H00930</name>
</gene>
<dbReference type="GO" id="GO:0005758">
    <property type="term" value="C:mitochondrial intermembrane space"/>
    <property type="evidence" value="ECO:0007669"/>
    <property type="project" value="InterPro"/>
</dbReference>
<dbReference type="InParanoid" id="I2H7N0"/>
<dbReference type="OrthoDB" id="407630at2759"/>
<evidence type="ECO:0000313" key="2">
    <source>
        <dbReference type="EMBL" id="CCH62382.1"/>
    </source>
</evidence>
<dbReference type="AlphaFoldDB" id="I2H7N0"/>
<dbReference type="InterPro" id="IPR006797">
    <property type="entry name" value="PRELI/MSF1_dom"/>
</dbReference>
<dbReference type="Proteomes" id="UP000002866">
    <property type="component" value="Chromosome 8"/>
</dbReference>
<dbReference type="RefSeq" id="XP_004181901.1">
    <property type="nucleotide sequence ID" value="XM_004181853.1"/>
</dbReference>
<evidence type="ECO:0000313" key="3">
    <source>
        <dbReference type="Proteomes" id="UP000002866"/>
    </source>
</evidence>
<organism evidence="2 3">
    <name type="scientific">Henningerozyma blattae (strain ATCC 34711 / CBS 6284 / DSM 70876 / NBRC 10599 / NRRL Y-10934 / UCD 77-7)</name>
    <name type="common">Yeast</name>
    <name type="synonym">Tetrapisispora blattae</name>
    <dbReference type="NCBI Taxonomy" id="1071380"/>
    <lineage>
        <taxon>Eukaryota</taxon>
        <taxon>Fungi</taxon>
        <taxon>Dikarya</taxon>
        <taxon>Ascomycota</taxon>
        <taxon>Saccharomycotina</taxon>
        <taxon>Saccharomycetes</taxon>
        <taxon>Saccharomycetales</taxon>
        <taxon>Saccharomycetaceae</taxon>
        <taxon>Henningerozyma</taxon>
    </lineage>
</organism>
<dbReference type="STRING" id="1071380.I2H7N0"/>
<keyword evidence="3" id="KW-1185">Reference proteome</keyword>
<sequence length="217" mass="25167">MKLFTNTCTFDYKWEDVTAANWKKYPNDVSTHVIAVDVLKRELVNNGTKLITERLITCQQNVPGWIMRLLNCKNISYVREVSTVDLVQRELTLRSCNLTYSDYMKVYEVVKYTPHPNHTNEITVFEQEAKITAFGRISKLCSKLEDWSVQRYNDNAKKGKIGFDSVLKIFKEQLEDSKRQVDGLVKVVDDLQYSDILSANSSVFKKEFENLKNSSNN</sequence>
<reference evidence="2 3" key="1">
    <citation type="journal article" date="2011" name="Proc. Natl. Acad. Sci. U.S.A.">
        <title>Evolutionary erosion of yeast sex chromosomes by mating-type switching accidents.</title>
        <authorList>
            <person name="Gordon J.L."/>
            <person name="Armisen D."/>
            <person name="Proux-Wera E."/>
            <person name="Oheigeartaigh S.S."/>
            <person name="Byrne K.P."/>
            <person name="Wolfe K.H."/>
        </authorList>
    </citation>
    <scope>NUCLEOTIDE SEQUENCE [LARGE SCALE GENOMIC DNA]</scope>
    <source>
        <strain evidence="3">ATCC 34711 / CBS 6284 / DSM 70876 / NBRC 10599 / NRRL Y-10934 / UCD 77-7</strain>
    </source>
</reference>
<accession>I2H7N0</accession>
<dbReference type="PROSITE" id="PS50904">
    <property type="entry name" value="PRELI_MSF1"/>
    <property type="match status" value="1"/>
</dbReference>
<dbReference type="OMA" id="YCPWNEK"/>
<dbReference type="eggNOG" id="KOG3336">
    <property type="taxonomic scope" value="Eukaryota"/>
</dbReference>
<name>I2H7N0_HENB6</name>
<dbReference type="Pfam" id="PF04707">
    <property type="entry name" value="PRELI"/>
    <property type="match status" value="1"/>
</dbReference>
<dbReference type="GeneID" id="14497539"/>
<evidence type="ECO:0000259" key="1">
    <source>
        <dbReference type="PROSITE" id="PS50904"/>
    </source>
</evidence>